<organism evidence="3 4">
    <name type="scientific">Anopheles christyi</name>
    <dbReference type="NCBI Taxonomy" id="43041"/>
    <lineage>
        <taxon>Eukaryota</taxon>
        <taxon>Metazoa</taxon>
        <taxon>Ecdysozoa</taxon>
        <taxon>Arthropoda</taxon>
        <taxon>Hexapoda</taxon>
        <taxon>Insecta</taxon>
        <taxon>Pterygota</taxon>
        <taxon>Neoptera</taxon>
        <taxon>Endopterygota</taxon>
        <taxon>Diptera</taxon>
        <taxon>Nematocera</taxon>
        <taxon>Culicoidea</taxon>
        <taxon>Culicidae</taxon>
        <taxon>Anophelinae</taxon>
        <taxon>Anopheles</taxon>
    </lineage>
</organism>
<reference evidence="3" key="2">
    <citation type="submission" date="2020-05" db="UniProtKB">
        <authorList>
            <consortium name="EnsemblMetazoa"/>
        </authorList>
    </citation>
    <scope>IDENTIFICATION</scope>
    <source>
        <strain evidence="3">ACHKN1017</strain>
    </source>
</reference>
<proteinExistence type="predicted"/>
<dbReference type="Proteomes" id="UP000075881">
    <property type="component" value="Unassembled WGS sequence"/>
</dbReference>
<dbReference type="PANTHER" id="PTHR37159">
    <property type="entry name" value="GH11867P"/>
    <property type="match status" value="1"/>
</dbReference>
<dbReference type="PANTHER" id="PTHR37159:SF1">
    <property type="entry name" value="GH11867P"/>
    <property type="match status" value="1"/>
</dbReference>
<protein>
    <recommendedName>
        <fullName evidence="2">ER-bound oxygenase mpaB/mpaB'/Rubber oxygenase catalytic domain-containing protein</fullName>
    </recommendedName>
</protein>
<accession>A0A182JV93</accession>
<feature type="domain" description="ER-bound oxygenase mpaB/mpaB'/Rubber oxygenase catalytic" evidence="2">
    <location>
        <begin position="82"/>
        <end position="235"/>
    </location>
</feature>
<dbReference type="GO" id="GO:0016491">
    <property type="term" value="F:oxidoreductase activity"/>
    <property type="evidence" value="ECO:0007669"/>
    <property type="project" value="InterPro"/>
</dbReference>
<evidence type="ECO:0000313" key="4">
    <source>
        <dbReference type="Proteomes" id="UP000075881"/>
    </source>
</evidence>
<sequence>MAATEAMDVRRRADLCTKTGEPPETSYLEALERGANIPVEYGDIELPEWYDDGKIKRFWNFFFVSCLFHIHRAQEYFKRNFYAMFVGKLCGLLAIITIPSILRVLVHTNQSSEPRTAFRRYVSTIMHTLEWYYEDFIPTSRAWKSITFVRKTHAGVSRQASSVQPGMIISQRDMAITQFGFVGYIIISHRKLGVQYDPADMEAFVHLWRVIGHMMGIEDRFNACTDRFETTEQRMSLIANEILKPALLNHTAEFVKMGKALIEGLWCFNPFIEFDCFLFLTMRFNNIPGYHYWDEEATPGAKELESAVKRPYEQFSQYARFLLYCVCYIHSVLLYIGLFRWYFNMQMVISRFLITYFPFLALYHFGVKDSYVRILK</sequence>
<evidence type="ECO:0000259" key="2">
    <source>
        <dbReference type="Pfam" id="PF09995"/>
    </source>
</evidence>
<dbReference type="VEuPathDB" id="VectorBase:ACHR002425"/>
<name>A0A182JV93_9DIPT</name>
<feature type="transmembrane region" description="Helical" evidence="1">
    <location>
        <begin position="348"/>
        <end position="367"/>
    </location>
</feature>
<keyword evidence="1" id="KW-0812">Transmembrane</keyword>
<keyword evidence="1" id="KW-0472">Membrane</keyword>
<keyword evidence="1" id="KW-1133">Transmembrane helix</keyword>
<dbReference type="AlphaFoldDB" id="A0A182JV93"/>
<feature type="transmembrane region" description="Helical" evidence="1">
    <location>
        <begin position="81"/>
        <end position="106"/>
    </location>
</feature>
<dbReference type="Pfam" id="PF09995">
    <property type="entry name" value="MPAB_Lcp_cat"/>
    <property type="match status" value="1"/>
</dbReference>
<evidence type="ECO:0000313" key="3">
    <source>
        <dbReference type="EnsemblMetazoa" id="ACHR002425-PA"/>
    </source>
</evidence>
<reference evidence="4" key="1">
    <citation type="submission" date="2013-03" db="EMBL/GenBank/DDBJ databases">
        <title>The Genome Sequence of Anopheles christyi ACHKN1017.</title>
        <authorList>
            <consortium name="The Broad Institute Genomics Platform"/>
            <person name="Neafsey D.E."/>
            <person name="Besansky N."/>
            <person name="Walker B."/>
            <person name="Young S.K."/>
            <person name="Zeng Q."/>
            <person name="Gargeya S."/>
            <person name="Fitzgerald M."/>
            <person name="Haas B."/>
            <person name="Abouelleil A."/>
            <person name="Allen A.W."/>
            <person name="Alvarado L."/>
            <person name="Arachchi H.M."/>
            <person name="Berlin A.M."/>
            <person name="Chapman S.B."/>
            <person name="Gainer-Dewar J."/>
            <person name="Goldberg J."/>
            <person name="Griggs A."/>
            <person name="Gujja S."/>
            <person name="Hansen M."/>
            <person name="Howarth C."/>
            <person name="Imamovic A."/>
            <person name="Ireland A."/>
            <person name="Larimer J."/>
            <person name="McCowan C."/>
            <person name="Murphy C."/>
            <person name="Pearson M."/>
            <person name="Poon T.W."/>
            <person name="Priest M."/>
            <person name="Roberts A."/>
            <person name="Saif S."/>
            <person name="Shea T."/>
            <person name="Sisk P."/>
            <person name="Sykes S."/>
            <person name="Wortman J."/>
            <person name="Nusbaum C."/>
            <person name="Birren B."/>
        </authorList>
    </citation>
    <scope>NUCLEOTIDE SEQUENCE [LARGE SCALE GENOMIC DNA]</scope>
    <source>
        <strain evidence="4">ACHKN1017</strain>
    </source>
</reference>
<keyword evidence="4" id="KW-1185">Reference proteome</keyword>
<dbReference type="EnsemblMetazoa" id="ACHR002425-RA">
    <property type="protein sequence ID" value="ACHR002425-PA"/>
    <property type="gene ID" value="ACHR002425"/>
</dbReference>
<feature type="transmembrane region" description="Helical" evidence="1">
    <location>
        <begin position="321"/>
        <end position="342"/>
    </location>
</feature>
<dbReference type="InterPro" id="IPR018713">
    <property type="entry name" value="MPAB/Lcp_cat_dom"/>
</dbReference>
<dbReference type="STRING" id="43041.A0A182JV93"/>
<evidence type="ECO:0000256" key="1">
    <source>
        <dbReference type="SAM" id="Phobius"/>
    </source>
</evidence>